<dbReference type="RefSeq" id="WP_345112573.1">
    <property type="nucleotide sequence ID" value="NZ_BAABDH010000031.1"/>
</dbReference>
<dbReference type="EMBL" id="BAABDH010000031">
    <property type="protein sequence ID" value="GAA3932842.1"/>
    <property type="molecule type" value="Genomic_DNA"/>
</dbReference>
<protein>
    <submittedName>
        <fullName evidence="2">Uncharacterized protein</fullName>
    </submittedName>
</protein>
<feature type="chain" id="PRO_5046453395" evidence="1">
    <location>
        <begin position="21"/>
        <end position="185"/>
    </location>
</feature>
<feature type="signal peptide" evidence="1">
    <location>
        <begin position="1"/>
        <end position="20"/>
    </location>
</feature>
<dbReference type="Proteomes" id="UP001499909">
    <property type="component" value="Unassembled WGS sequence"/>
</dbReference>
<keyword evidence="3" id="KW-1185">Reference proteome</keyword>
<comment type="caution">
    <text evidence="2">The sequence shown here is derived from an EMBL/GenBank/DDBJ whole genome shotgun (WGS) entry which is preliminary data.</text>
</comment>
<reference evidence="3" key="1">
    <citation type="journal article" date="2019" name="Int. J. Syst. Evol. Microbiol.">
        <title>The Global Catalogue of Microorganisms (GCM) 10K type strain sequencing project: providing services to taxonomists for standard genome sequencing and annotation.</title>
        <authorList>
            <consortium name="The Broad Institute Genomics Platform"/>
            <consortium name="The Broad Institute Genome Sequencing Center for Infectious Disease"/>
            <person name="Wu L."/>
            <person name="Ma J."/>
        </authorList>
    </citation>
    <scope>NUCLEOTIDE SEQUENCE [LARGE SCALE GENOMIC DNA]</scope>
    <source>
        <strain evidence="3">JCM 17214</strain>
    </source>
</reference>
<proteinExistence type="predicted"/>
<evidence type="ECO:0000313" key="2">
    <source>
        <dbReference type="EMBL" id="GAA3932842.1"/>
    </source>
</evidence>
<evidence type="ECO:0000313" key="3">
    <source>
        <dbReference type="Proteomes" id="UP001499909"/>
    </source>
</evidence>
<gene>
    <name evidence="2" type="ORF">GCM10022406_17010</name>
</gene>
<sequence length="185" mass="20503">MKTHLTLLLALGILSISACKKDKNDPNGLPPATQEGKNTAGFLLDGQPWLPEWKTNLSVNSPVDASWQRTVKGRSLRFGFTRQNDSESNHLDFFVPHIRQTGTFELNQPASPTLGDRNPAYGIYVMAKEVPDRLFLTSPTATGTLTVTRFDTVAHIVSGTFELTVQEGKSQETHSVTEGRFDLRF</sequence>
<evidence type="ECO:0000256" key="1">
    <source>
        <dbReference type="SAM" id="SignalP"/>
    </source>
</evidence>
<name>A0ABP7MYI9_9BACT</name>
<keyword evidence="1" id="KW-0732">Signal</keyword>
<organism evidence="2 3">
    <name type="scientific">Hymenobacter algoricola</name>
    <dbReference type="NCBI Taxonomy" id="486267"/>
    <lineage>
        <taxon>Bacteria</taxon>
        <taxon>Pseudomonadati</taxon>
        <taxon>Bacteroidota</taxon>
        <taxon>Cytophagia</taxon>
        <taxon>Cytophagales</taxon>
        <taxon>Hymenobacteraceae</taxon>
        <taxon>Hymenobacter</taxon>
    </lineage>
</organism>
<dbReference type="PROSITE" id="PS51257">
    <property type="entry name" value="PROKAR_LIPOPROTEIN"/>
    <property type="match status" value="1"/>
</dbReference>
<accession>A0ABP7MYI9</accession>